<organism evidence="1 2">
    <name type="scientific">Romanomermis culicivorax</name>
    <name type="common">Nematode worm</name>
    <dbReference type="NCBI Taxonomy" id="13658"/>
    <lineage>
        <taxon>Eukaryota</taxon>
        <taxon>Metazoa</taxon>
        <taxon>Ecdysozoa</taxon>
        <taxon>Nematoda</taxon>
        <taxon>Enoplea</taxon>
        <taxon>Dorylaimia</taxon>
        <taxon>Mermithida</taxon>
        <taxon>Mermithoidea</taxon>
        <taxon>Mermithidae</taxon>
        <taxon>Romanomermis</taxon>
    </lineage>
</organism>
<evidence type="ECO:0000313" key="2">
    <source>
        <dbReference type="WBParaSite" id="nRc.2.0.1.t33401-RA"/>
    </source>
</evidence>
<accession>A0A915K3W8</accession>
<dbReference type="AlphaFoldDB" id="A0A915K3W8"/>
<dbReference type="WBParaSite" id="nRc.2.0.1.t33401-RA">
    <property type="protein sequence ID" value="nRc.2.0.1.t33401-RA"/>
    <property type="gene ID" value="nRc.2.0.1.g33401"/>
</dbReference>
<reference evidence="2" key="1">
    <citation type="submission" date="2022-11" db="UniProtKB">
        <authorList>
            <consortium name="WormBaseParasite"/>
        </authorList>
    </citation>
    <scope>IDENTIFICATION</scope>
</reference>
<evidence type="ECO:0000313" key="1">
    <source>
        <dbReference type="Proteomes" id="UP000887565"/>
    </source>
</evidence>
<keyword evidence="1" id="KW-1185">Reference proteome</keyword>
<sequence length="59" mass="6761">KGKVAIEKQKNAKKATKLLKKTEKKLLLNKKEGVKEAKELLKSRKKKKCKKKIAKKAKC</sequence>
<name>A0A915K3W8_ROMCU</name>
<protein>
    <submittedName>
        <fullName evidence="2">Uncharacterized protein</fullName>
    </submittedName>
</protein>
<dbReference type="Proteomes" id="UP000887565">
    <property type="component" value="Unplaced"/>
</dbReference>
<proteinExistence type="predicted"/>